<comment type="caution">
    <text evidence="2">The sequence shown here is derived from an EMBL/GenBank/DDBJ whole genome shotgun (WGS) entry which is preliminary data.</text>
</comment>
<dbReference type="Proteomes" id="UP000033121">
    <property type="component" value="Unassembled WGS sequence"/>
</dbReference>
<accession>A0A0E9MZS6</accession>
<dbReference type="Gene3D" id="3.40.710.10">
    <property type="entry name" value="DD-peptidase/beta-lactamase superfamily"/>
    <property type="match status" value="1"/>
</dbReference>
<gene>
    <name evidence="2" type="ORF">FPE01S_02_01430</name>
</gene>
<name>A0A0E9MZS6_9BACT</name>
<dbReference type="InterPro" id="IPR050789">
    <property type="entry name" value="Diverse_Enzym_Activities"/>
</dbReference>
<proteinExistence type="predicted"/>
<dbReference type="STRING" id="1220578.FPE01S_02_01430"/>
<evidence type="ECO:0000313" key="2">
    <source>
        <dbReference type="EMBL" id="GAO43038.1"/>
    </source>
</evidence>
<dbReference type="RefSeq" id="WP_046368982.1">
    <property type="nucleotide sequence ID" value="NZ_BBWV01000002.1"/>
</dbReference>
<reference evidence="2 3" key="1">
    <citation type="submission" date="2015-04" db="EMBL/GenBank/DDBJ databases">
        <title>Whole genome shotgun sequence of Flavihumibacter petaseus NBRC 106054.</title>
        <authorList>
            <person name="Miyazawa S."/>
            <person name="Hosoyama A."/>
            <person name="Hashimoto M."/>
            <person name="Noguchi M."/>
            <person name="Tsuchikane K."/>
            <person name="Ohji S."/>
            <person name="Yamazoe A."/>
            <person name="Ichikawa N."/>
            <person name="Kimura A."/>
            <person name="Fujita N."/>
        </authorList>
    </citation>
    <scope>NUCLEOTIDE SEQUENCE [LARGE SCALE GENOMIC DNA]</scope>
    <source>
        <strain evidence="2 3">NBRC 106054</strain>
    </source>
</reference>
<protein>
    <submittedName>
        <fullName evidence="2">Peptidase S12 family protein</fullName>
    </submittedName>
</protein>
<dbReference type="AlphaFoldDB" id="A0A0E9MZS6"/>
<dbReference type="EMBL" id="BBWV01000002">
    <property type="protein sequence ID" value="GAO43038.1"/>
    <property type="molecule type" value="Genomic_DNA"/>
</dbReference>
<evidence type="ECO:0000313" key="3">
    <source>
        <dbReference type="Proteomes" id="UP000033121"/>
    </source>
</evidence>
<sequence>MKHSRLLPIVILLALVTGPLPSLGQVTTLSEKKITAAAIDGFIKAAMDSLQMPGLSVTIINDGKIVYNRSMGFTNIDKGTKTDETTIFEAGSLSKPVFTFFVLKMVDEGLLNLDTPLYRYMPYSDIDKDERYTLITARIVLSHQSGFPNWRYFEKPDSTLHIKYGELWLKFTPGTQFAYSGEGYFYLAKVIAQLKHTNLQGLDSVFQSEIARPLHLQHFYFSGNPYISQHKATGYKQGKVSAKKWPVAFPTQDSSWFGAAGGLHTNVTDYANFLVALMNEKGISKSLLSEMLQPQIELPKASTMVTEEGYVAWGLGIALKNSPYGVLHLHGGNNGDFQSGFVIDKSKKWGFVFFTNCDKGSAFNKKLQALLLQ</sequence>
<dbReference type="OrthoDB" id="1357763at2"/>
<dbReference type="InterPro" id="IPR012338">
    <property type="entry name" value="Beta-lactam/transpept-like"/>
</dbReference>
<feature type="domain" description="Beta-lactamase-related" evidence="1">
    <location>
        <begin position="40"/>
        <end position="364"/>
    </location>
</feature>
<dbReference type="PANTHER" id="PTHR43283:SF18">
    <property type="match status" value="1"/>
</dbReference>
<dbReference type="InterPro" id="IPR001466">
    <property type="entry name" value="Beta-lactam-related"/>
</dbReference>
<keyword evidence="3" id="KW-1185">Reference proteome</keyword>
<evidence type="ECO:0000259" key="1">
    <source>
        <dbReference type="Pfam" id="PF00144"/>
    </source>
</evidence>
<dbReference type="PANTHER" id="PTHR43283">
    <property type="entry name" value="BETA-LACTAMASE-RELATED"/>
    <property type="match status" value="1"/>
</dbReference>
<organism evidence="2 3">
    <name type="scientific">Flavihumibacter petaseus NBRC 106054</name>
    <dbReference type="NCBI Taxonomy" id="1220578"/>
    <lineage>
        <taxon>Bacteria</taxon>
        <taxon>Pseudomonadati</taxon>
        <taxon>Bacteroidota</taxon>
        <taxon>Chitinophagia</taxon>
        <taxon>Chitinophagales</taxon>
        <taxon>Chitinophagaceae</taxon>
        <taxon>Flavihumibacter</taxon>
    </lineage>
</organism>
<dbReference type="SUPFAM" id="SSF56601">
    <property type="entry name" value="beta-lactamase/transpeptidase-like"/>
    <property type="match status" value="1"/>
</dbReference>
<dbReference type="Pfam" id="PF00144">
    <property type="entry name" value="Beta-lactamase"/>
    <property type="match status" value="1"/>
</dbReference>